<dbReference type="PANTHER" id="PTHR47326">
    <property type="entry name" value="TRANSPOSABLE ELEMENT TC3 TRANSPOSASE-LIKE PROTEIN"/>
    <property type="match status" value="1"/>
</dbReference>
<protein>
    <recommendedName>
        <fullName evidence="1">DUF4817 domain-containing protein</fullName>
    </recommendedName>
</protein>
<dbReference type="AlphaFoldDB" id="A0A026VV23"/>
<name>A0A026VV23_OOCBI</name>
<accession>A0A026VV23</accession>
<feature type="domain" description="DUF4817" evidence="1">
    <location>
        <begin position="4"/>
        <end position="47"/>
    </location>
</feature>
<dbReference type="Proteomes" id="UP000053097">
    <property type="component" value="Unassembled WGS sequence"/>
</dbReference>
<dbReference type="Pfam" id="PF16087">
    <property type="entry name" value="DUF4817"/>
    <property type="match status" value="1"/>
</dbReference>
<dbReference type="PANTHER" id="PTHR47326:SF1">
    <property type="entry name" value="HTH PSQ-TYPE DOMAIN-CONTAINING PROTEIN"/>
    <property type="match status" value="1"/>
</dbReference>
<organism evidence="2 3">
    <name type="scientific">Ooceraea biroi</name>
    <name type="common">Clonal raider ant</name>
    <name type="synonym">Cerapachys biroi</name>
    <dbReference type="NCBI Taxonomy" id="2015173"/>
    <lineage>
        <taxon>Eukaryota</taxon>
        <taxon>Metazoa</taxon>
        <taxon>Ecdysozoa</taxon>
        <taxon>Arthropoda</taxon>
        <taxon>Hexapoda</taxon>
        <taxon>Insecta</taxon>
        <taxon>Pterygota</taxon>
        <taxon>Neoptera</taxon>
        <taxon>Endopterygota</taxon>
        <taxon>Hymenoptera</taxon>
        <taxon>Apocrita</taxon>
        <taxon>Aculeata</taxon>
        <taxon>Formicoidea</taxon>
        <taxon>Formicidae</taxon>
        <taxon>Dorylinae</taxon>
        <taxon>Ooceraea</taxon>
    </lineage>
</organism>
<evidence type="ECO:0000313" key="2">
    <source>
        <dbReference type="EMBL" id="EZA47391.1"/>
    </source>
</evidence>
<reference evidence="2 3" key="1">
    <citation type="journal article" date="2014" name="Curr. Biol.">
        <title>The genome of the clonal raider ant Cerapachys biroi.</title>
        <authorList>
            <person name="Oxley P.R."/>
            <person name="Ji L."/>
            <person name="Fetter-Pruneda I."/>
            <person name="McKenzie S.K."/>
            <person name="Li C."/>
            <person name="Hu H."/>
            <person name="Zhang G."/>
            <person name="Kronauer D.J."/>
        </authorList>
    </citation>
    <scope>NUCLEOTIDE SEQUENCE [LARGE SCALE GENOMIC DNA]</scope>
</reference>
<keyword evidence="3" id="KW-1185">Reference proteome</keyword>
<gene>
    <name evidence="2" type="ORF">X777_16330</name>
</gene>
<proteinExistence type="predicted"/>
<sequence length="220" mass="25798">MHLMYGLAQGNATEARRLYTQSFPNRYVPGRQSFENVDRTLREFGTLKKRTSEGRPRVDVVTEEDVLEQFERNPATSFRTVSYEIGVPKSTIWDILSRNSMYPYHVQRVQSLSVADYSLRLQFCQWVDENPYFCENILFTDEVGFVKNGIFNYHNLHEWALENPKAIDQRRHQQQFSCTVWVGLIGDALIGPYFFEERVNGQNYVRFLREGLGTFLKTSL</sequence>
<dbReference type="OrthoDB" id="9986793at2759"/>
<dbReference type="InterPro" id="IPR032135">
    <property type="entry name" value="DUF4817"/>
</dbReference>
<dbReference type="GO" id="GO:0003676">
    <property type="term" value="F:nucleic acid binding"/>
    <property type="evidence" value="ECO:0007669"/>
    <property type="project" value="InterPro"/>
</dbReference>
<evidence type="ECO:0000259" key="1">
    <source>
        <dbReference type="Pfam" id="PF16087"/>
    </source>
</evidence>
<dbReference type="Gene3D" id="3.30.420.10">
    <property type="entry name" value="Ribonuclease H-like superfamily/Ribonuclease H"/>
    <property type="match status" value="1"/>
</dbReference>
<dbReference type="InterPro" id="IPR036397">
    <property type="entry name" value="RNaseH_sf"/>
</dbReference>
<dbReference type="EMBL" id="KK107864">
    <property type="protein sequence ID" value="EZA47391.1"/>
    <property type="molecule type" value="Genomic_DNA"/>
</dbReference>
<evidence type="ECO:0000313" key="3">
    <source>
        <dbReference type="Proteomes" id="UP000053097"/>
    </source>
</evidence>